<dbReference type="InterPro" id="IPR043154">
    <property type="entry name" value="Sec-1-like_dom1"/>
</dbReference>
<dbReference type="AlphaFoldDB" id="A0A2K1JQB8"/>
<evidence type="ECO:0000313" key="3">
    <source>
        <dbReference type="EnsemblPlants" id="Pp3c12_11250V3.1"/>
    </source>
</evidence>
<dbReference type="InterPro" id="IPR001619">
    <property type="entry name" value="Sec1-like"/>
</dbReference>
<dbReference type="GO" id="GO:0019905">
    <property type="term" value="F:syntaxin binding"/>
    <property type="evidence" value="ECO:0000318"/>
    <property type="project" value="GO_Central"/>
</dbReference>
<dbReference type="InterPro" id="IPR043127">
    <property type="entry name" value="Sec-1-like_dom3a"/>
</dbReference>
<proteinExistence type="inferred from homology"/>
<dbReference type="Pfam" id="PF00995">
    <property type="entry name" value="Sec1"/>
    <property type="match status" value="1"/>
</dbReference>
<dbReference type="Gene3D" id="3.90.830.10">
    <property type="entry name" value="Syntaxin Binding Protein 1, Chain A, domain 2"/>
    <property type="match status" value="1"/>
</dbReference>
<dbReference type="GO" id="GO:0006888">
    <property type="term" value="P:endoplasmic reticulum to Golgi vesicle-mediated transport"/>
    <property type="evidence" value="ECO:0000318"/>
    <property type="project" value="GO_Central"/>
</dbReference>
<dbReference type="STRING" id="3218.A0A2K1JQB8"/>
<dbReference type="Gene3D" id="1.25.40.60">
    <property type="match status" value="1"/>
</dbReference>
<protein>
    <recommendedName>
        <fullName evidence="5">SM/Sec1-family protein</fullName>
    </recommendedName>
</protein>
<dbReference type="PIRSF" id="PIRSF005715">
    <property type="entry name" value="VPS45_Sec1"/>
    <property type="match status" value="1"/>
</dbReference>
<comment type="similarity">
    <text evidence="1">Belongs to the STXBP/unc-18/SEC1 family.</text>
</comment>
<dbReference type="GO" id="GO:0006886">
    <property type="term" value="P:intracellular protein transport"/>
    <property type="evidence" value="ECO:0000318"/>
    <property type="project" value="GO_Central"/>
</dbReference>
<evidence type="ECO:0008006" key="5">
    <source>
        <dbReference type="Google" id="ProtNLM"/>
    </source>
</evidence>
<reference evidence="2 4" key="1">
    <citation type="journal article" date="2008" name="Science">
        <title>The Physcomitrella genome reveals evolutionary insights into the conquest of land by plants.</title>
        <authorList>
            <person name="Rensing S."/>
            <person name="Lang D."/>
            <person name="Zimmer A."/>
            <person name="Terry A."/>
            <person name="Salamov A."/>
            <person name="Shapiro H."/>
            <person name="Nishiyama T."/>
            <person name="Perroud P.-F."/>
            <person name="Lindquist E."/>
            <person name="Kamisugi Y."/>
            <person name="Tanahashi T."/>
            <person name="Sakakibara K."/>
            <person name="Fujita T."/>
            <person name="Oishi K."/>
            <person name="Shin-I T."/>
            <person name="Kuroki Y."/>
            <person name="Toyoda A."/>
            <person name="Suzuki Y."/>
            <person name="Hashimoto A."/>
            <person name="Yamaguchi K."/>
            <person name="Sugano A."/>
            <person name="Kohara Y."/>
            <person name="Fujiyama A."/>
            <person name="Anterola A."/>
            <person name="Aoki S."/>
            <person name="Ashton N."/>
            <person name="Barbazuk W.B."/>
            <person name="Barker E."/>
            <person name="Bennetzen J."/>
            <person name="Bezanilla M."/>
            <person name="Blankenship R."/>
            <person name="Cho S.H."/>
            <person name="Dutcher S."/>
            <person name="Estelle M."/>
            <person name="Fawcett J.A."/>
            <person name="Gundlach H."/>
            <person name="Hanada K."/>
            <person name="Heyl A."/>
            <person name="Hicks K.A."/>
            <person name="Hugh J."/>
            <person name="Lohr M."/>
            <person name="Mayer K."/>
            <person name="Melkozernov A."/>
            <person name="Murata T."/>
            <person name="Nelson D."/>
            <person name="Pils B."/>
            <person name="Prigge M."/>
            <person name="Reiss B."/>
            <person name="Renner T."/>
            <person name="Rombauts S."/>
            <person name="Rushton P."/>
            <person name="Sanderfoot A."/>
            <person name="Schween G."/>
            <person name="Shiu S.-H."/>
            <person name="Stueber K."/>
            <person name="Theodoulou F.L."/>
            <person name="Tu H."/>
            <person name="Van de Peer Y."/>
            <person name="Verrier P.J."/>
            <person name="Waters E."/>
            <person name="Wood A."/>
            <person name="Yang L."/>
            <person name="Cove D."/>
            <person name="Cuming A."/>
            <person name="Hasebe M."/>
            <person name="Lucas S."/>
            <person name="Mishler D.B."/>
            <person name="Reski R."/>
            <person name="Grigoriev I."/>
            <person name="Quatrano R.S."/>
            <person name="Boore J.L."/>
        </authorList>
    </citation>
    <scope>NUCLEOTIDE SEQUENCE [LARGE SCALE GENOMIC DNA]</scope>
    <source>
        <strain evidence="3 4">cv. Gransden 2004</strain>
    </source>
</reference>
<dbReference type="EnsemblPlants" id="Pp3c12_11250V3.1">
    <property type="protein sequence ID" value="Pp3c12_11250V3.1"/>
    <property type="gene ID" value="Pp3c12_11250"/>
</dbReference>
<evidence type="ECO:0000313" key="4">
    <source>
        <dbReference type="Proteomes" id="UP000006727"/>
    </source>
</evidence>
<dbReference type="Gene3D" id="3.40.50.1910">
    <property type="match status" value="1"/>
</dbReference>
<dbReference type="Proteomes" id="UP000006727">
    <property type="component" value="Chromosome 12"/>
</dbReference>
<dbReference type="InterPro" id="IPR036045">
    <property type="entry name" value="Sec1-like_sf"/>
</dbReference>
<dbReference type="PANTHER" id="PTHR11679">
    <property type="entry name" value="VESICLE PROTEIN SORTING-ASSOCIATED"/>
    <property type="match status" value="1"/>
</dbReference>
<dbReference type="PaxDb" id="3218-PP1S391_41V6.1"/>
<keyword evidence="4" id="KW-1185">Reference proteome</keyword>
<reference evidence="3" key="3">
    <citation type="submission" date="2020-12" db="UniProtKB">
        <authorList>
            <consortium name="EnsemblPlants"/>
        </authorList>
    </citation>
    <scope>IDENTIFICATION</scope>
</reference>
<gene>
    <name evidence="3" type="primary">LOC112289563</name>
    <name evidence="2" type="ORF">PHYPA_016127</name>
</gene>
<reference evidence="2 4" key="2">
    <citation type="journal article" date="2018" name="Plant J.">
        <title>The Physcomitrella patens chromosome-scale assembly reveals moss genome structure and evolution.</title>
        <authorList>
            <person name="Lang D."/>
            <person name="Ullrich K.K."/>
            <person name="Murat F."/>
            <person name="Fuchs J."/>
            <person name="Jenkins J."/>
            <person name="Haas F.B."/>
            <person name="Piednoel M."/>
            <person name="Gundlach H."/>
            <person name="Van Bel M."/>
            <person name="Meyberg R."/>
            <person name="Vives C."/>
            <person name="Morata J."/>
            <person name="Symeonidi A."/>
            <person name="Hiss M."/>
            <person name="Muchero W."/>
            <person name="Kamisugi Y."/>
            <person name="Saleh O."/>
            <person name="Blanc G."/>
            <person name="Decker E.L."/>
            <person name="van Gessel N."/>
            <person name="Grimwood J."/>
            <person name="Hayes R.D."/>
            <person name="Graham S.W."/>
            <person name="Gunter L.E."/>
            <person name="McDaniel S.F."/>
            <person name="Hoernstein S.N.W."/>
            <person name="Larsson A."/>
            <person name="Li F.W."/>
            <person name="Perroud P.F."/>
            <person name="Phillips J."/>
            <person name="Ranjan P."/>
            <person name="Rokshar D.S."/>
            <person name="Rothfels C.J."/>
            <person name="Schneider L."/>
            <person name="Shu S."/>
            <person name="Stevenson D.W."/>
            <person name="Thummler F."/>
            <person name="Tillich M."/>
            <person name="Villarreal Aguilar J.C."/>
            <person name="Widiez T."/>
            <person name="Wong G.K."/>
            <person name="Wymore A."/>
            <person name="Zhang Y."/>
            <person name="Zimmer A.D."/>
            <person name="Quatrano R.S."/>
            <person name="Mayer K.F.X."/>
            <person name="Goodstein D."/>
            <person name="Casacuberta J.M."/>
            <person name="Vandepoele K."/>
            <person name="Reski R."/>
            <person name="Cuming A.C."/>
            <person name="Tuskan G.A."/>
            <person name="Maumus F."/>
            <person name="Salse J."/>
            <person name="Schmutz J."/>
            <person name="Rensing S.A."/>
        </authorList>
    </citation>
    <scope>NUCLEOTIDE SEQUENCE [LARGE SCALE GENOMIC DNA]</scope>
    <source>
        <strain evidence="3 4">cv. Gransden 2004</strain>
    </source>
</reference>
<evidence type="ECO:0000256" key="1">
    <source>
        <dbReference type="ARBA" id="ARBA00009884"/>
    </source>
</evidence>
<organism evidence="2">
    <name type="scientific">Physcomitrium patens</name>
    <name type="common">Spreading-leaved earth moss</name>
    <name type="synonym">Physcomitrella patens</name>
    <dbReference type="NCBI Taxonomy" id="3218"/>
    <lineage>
        <taxon>Eukaryota</taxon>
        <taxon>Viridiplantae</taxon>
        <taxon>Streptophyta</taxon>
        <taxon>Embryophyta</taxon>
        <taxon>Bryophyta</taxon>
        <taxon>Bryophytina</taxon>
        <taxon>Bryopsida</taxon>
        <taxon>Funariidae</taxon>
        <taxon>Funariales</taxon>
        <taxon>Funariaceae</taxon>
        <taxon>Physcomitrium</taxon>
    </lineage>
</organism>
<sequence length="566" mass="62369">MALSFRQKQLDAVVRMLNLNYPILSGGTADEEVYKVLIYDHFCRDILSPLIRVNALRKHGITLYLGLAKERQNVPDMPAIYFVQPLQANIQRIMLDASRGMYEAFHLNFSSSLSWSLLEELAKDTLKTDCFQRIAKVYDQYLEFVTLENGMFCLAQPLSYVHLNDPAAQEQDVQAVIEGITNGLFSVLATLGVVPVIRCARGGPAEMVAGILDGRIRDHLVSRNNLFTEAGHMGFSFQRPVLCLFDHNFELSVAVRHSWSYRPLVHDVLNMKLNRVQVEGAGLGSKGKSGVNTYELDDIDSYWVANANALWRQDIQEVKKEPRSSADVIDDAELLGSAKQFANAVNSLPELTERKRIVDKHTLIATALLKEIMNRSLESFSSIEEEMLSKGSVDKGFMAHLQGKGTKEDKLRLAVVHLLAVETSSPAEVGAVEATLRECEVDPSAFLYVKRIKSPSASLSSAQAANRSNLGVWGGQFYEQALSSITAGVKNLLSGGRQAALIRVVEALMEAKSSPGTDSYLIFDPRAPKGSAGADSVSQGPFKEAILFIIGGGNYLEYGSLQFSQQ</sequence>
<evidence type="ECO:0000313" key="2">
    <source>
        <dbReference type="EMBL" id="PNR43745.1"/>
    </source>
</evidence>
<dbReference type="EMBL" id="ABEU02000012">
    <property type="protein sequence ID" value="PNR43745.1"/>
    <property type="molecule type" value="Genomic_DNA"/>
</dbReference>
<dbReference type="Gene3D" id="3.40.50.2060">
    <property type="match status" value="1"/>
</dbReference>
<accession>A0A2K1JQB8</accession>
<dbReference type="GO" id="GO:0006890">
    <property type="term" value="P:retrograde vesicle-mediated transport, Golgi to endoplasmic reticulum"/>
    <property type="evidence" value="ECO:0000318"/>
    <property type="project" value="GO_Central"/>
</dbReference>
<dbReference type="Gramene" id="Pp3c12_11250V3.1">
    <property type="protein sequence ID" value="Pp3c12_11250V3.1"/>
    <property type="gene ID" value="Pp3c12_11250"/>
</dbReference>
<name>A0A2K1JQB8_PHYPA</name>
<dbReference type="InterPro" id="IPR027482">
    <property type="entry name" value="Sec1-like_dom2"/>
</dbReference>
<dbReference type="GO" id="GO:0000139">
    <property type="term" value="C:Golgi membrane"/>
    <property type="evidence" value="ECO:0000318"/>
    <property type="project" value="GO_Central"/>
</dbReference>
<dbReference type="SUPFAM" id="SSF56815">
    <property type="entry name" value="Sec1/munc18-like (SM) proteins"/>
    <property type="match status" value="1"/>
</dbReference>